<dbReference type="Proteomes" id="UP000235025">
    <property type="component" value="Unassembled WGS sequence"/>
</dbReference>
<protein>
    <submittedName>
        <fullName evidence="2">DUF5132 domain-containing protein</fullName>
    </submittedName>
</protein>
<keyword evidence="1" id="KW-0812">Transmembrane</keyword>
<name>A0A2N6KCL7_9CYAN</name>
<evidence type="ECO:0000256" key="1">
    <source>
        <dbReference type="SAM" id="Phobius"/>
    </source>
</evidence>
<sequence length="91" mass="9794">MSVKFLPDIGDLAEGLGVTGIAALLLLPVFAPVIARVGKPITKTMIKGAILFYEKNREAIAELGDTWDDIVAEARAELAEEKPMKSAKLIE</sequence>
<feature type="transmembrane region" description="Helical" evidence="1">
    <location>
        <begin position="12"/>
        <end position="35"/>
    </location>
</feature>
<keyword evidence="1" id="KW-0472">Membrane</keyword>
<dbReference type="InterPro" id="IPR033456">
    <property type="entry name" value="DUF5132"/>
</dbReference>
<accession>A0A2N6KCL7</accession>
<gene>
    <name evidence="2" type="ORF">CEN50_18985</name>
</gene>
<proteinExistence type="predicted"/>
<dbReference type="AlphaFoldDB" id="A0A2N6KCL7"/>
<dbReference type="EMBL" id="NMQA01000246">
    <property type="protein sequence ID" value="PLZ96338.1"/>
    <property type="molecule type" value="Genomic_DNA"/>
</dbReference>
<comment type="caution">
    <text evidence="2">The sequence shown here is derived from an EMBL/GenBank/DDBJ whole genome shotgun (WGS) entry which is preliminary data.</text>
</comment>
<dbReference type="RefSeq" id="WP_102174327.1">
    <property type="nucleotide sequence ID" value="NZ_NMQA01000246.1"/>
</dbReference>
<reference evidence="2 3" key="1">
    <citation type="submission" date="2017-07" db="EMBL/GenBank/DDBJ databases">
        <title>Genomes of Fischerella (Mastigocladus) sp. strains.</title>
        <authorList>
            <person name="Miller S.R."/>
        </authorList>
    </citation>
    <scope>NUCLEOTIDE SEQUENCE [LARGE SCALE GENOMIC DNA]</scope>
    <source>
        <strain evidence="2 3">CCMEE 5268</strain>
    </source>
</reference>
<dbReference type="Pfam" id="PF17195">
    <property type="entry name" value="DUF5132"/>
    <property type="match status" value="1"/>
</dbReference>
<keyword evidence="1" id="KW-1133">Transmembrane helix</keyword>
<evidence type="ECO:0000313" key="3">
    <source>
        <dbReference type="Proteomes" id="UP000235025"/>
    </source>
</evidence>
<evidence type="ECO:0000313" key="2">
    <source>
        <dbReference type="EMBL" id="PLZ96338.1"/>
    </source>
</evidence>
<organism evidence="2 3">
    <name type="scientific">Fischerella thermalis CCMEE 5268</name>
    <dbReference type="NCBI Taxonomy" id="2019662"/>
    <lineage>
        <taxon>Bacteria</taxon>
        <taxon>Bacillati</taxon>
        <taxon>Cyanobacteriota</taxon>
        <taxon>Cyanophyceae</taxon>
        <taxon>Nostocales</taxon>
        <taxon>Hapalosiphonaceae</taxon>
        <taxon>Fischerella</taxon>
    </lineage>
</organism>